<accession>A0A722S703</accession>
<comment type="caution">
    <text evidence="2">The sequence shown here is derived from an EMBL/GenBank/DDBJ whole genome shotgun (WGS) entry which is preliminary data.</text>
</comment>
<feature type="transmembrane region" description="Helical" evidence="1">
    <location>
        <begin position="6"/>
        <end position="21"/>
    </location>
</feature>
<organism evidence="2">
    <name type="scientific">Salmonella enterica</name>
    <name type="common">Salmonella choleraesuis</name>
    <dbReference type="NCBI Taxonomy" id="28901"/>
    <lineage>
        <taxon>Bacteria</taxon>
        <taxon>Pseudomonadati</taxon>
        <taxon>Pseudomonadota</taxon>
        <taxon>Gammaproteobacteria</taxon>
        <taxon>Enterobacterales</taxon>
        <taxon>Enterobacteriaceae</taxon>
        <taxon>Salmonella</taxon>
    </lineage>
</organism>
<reference evidence="2" key="1">
    <citation type="journal article" date="2018" name="Genome Biol.">
        <title>SKESA: strategic k-mer extension for scrupulous assemblies.</title>
        <authorList>
            <person name="Souvorov A."/>
            <person name="Agarwala R."/>
            <person name="Lipman D.J."/>
        </authorList>
    </citation>
    <scope>NUCLEOTIDE SEQUENCE</scope>
    <source>
        <strain evidence="2">R17.5432</strain>
    </source>
</reference>
<evidence type="ECO:0000313" key="2">
    <source>
        <dbReference type="EMBL" id="HAD9259534.1"/>
    </source>
</evidence>
<feature type="non-terminal residue" evidence="2">
    <location>
        <position position="1"/>
    </location>
</feature>
<evidence type="ECO:0000256" key="1">
    <source>
        <dbReference type="SAM" id="Phobius"/>
    </source>
</evidence>
<name>A0A722S703_SALER</name>
<dbReference type="AlphaFoldDB" id="A0A722S703"/>
<keyword evidence="1" id="KW-1133">Transmembrane helix</keyword>
<gene>
    <name evidence="2" type="ORF">G1416_25525</name>
</gene>
<keyword evidence="1" id="KW-0472">Membrane</keyword>
<reference evidence="2" key="2">
    <citation type="submission" date="2019-01" db="EMBL/GenBank/DDBJ databases">
        <authorList>
            <consortium name="NCBI Pathogen Detection Project"/>
        </authorList>
    </citation>
    <scope>NUCLEOTIDE SEQUENCE</scope>
    <source>
        <strain evidence="2">R17.5432</strain>
    </source>
</reference>
<proteinExistence type="predicted"/>
<keyword evidence="1" id="KW-0812">Transmembrane</keyword>
<dbReference type="EMBL" id="DAAQGT010000036">
    <property type="protein sequence ID" value="HAD9259534.1"/>
    <property type="molecule type" value="Genomic_DNA"/>
</dbReference>
<protein>
    <submittedName>
        <fullName evidence="2">QacE family quaternary ammonium compound efflux SMR transporter</fullName>
    </submittedName>
</protein>
<sequence length="35" mass="3971">QKLDAWGFVGMGLIIAAFLLARSPSWKSLRRPTPW</sequence>